<evidence type="ECO:0000256" key="1">
    <source>
        <dbReference type="SAM" id="MobiDB-lite"/>
    </source>
</evidence>
<sequence length="325" mass="36129">MATLQPSQEDIDSFVRAKGYTPEKLRTVLDWVGRWGLNALVTQWMYGNASKPLTLGSDHSRFSSRPPTPCFDHPSSGGSLPSGSSNQETPDTPPASSDDGNMPAPQPNGLDQSPVPFWGRTYLVDLFANRSVSSESAVTELSAWSPNLYSEQQWAEGAYLSHVRRRAWVENWLAAVKPHWQTATSLVEEGESRSADTLPPQTPGCSFQGNWGSGHDSTAQRGTFPRMPSWIPRLHLDVEHVLVVTCASVSLRSWCTQYGSRQYYSMIRRPCASCQTIFALLPFPTPRLYLSGLFWLLSRAGNGYTCPEGKSHAHNRQNPSSKRWL</sequence>
<evidence type="ECO:0000313" key="3">
    <source>
        <dbReference type="Proteomes" id="UP001182556"/>
    </source>
</evidence>
<protein>
    <submittedName>
        <fullName evidence="2">Uncharacterized protein</fullName>
    </submittedName>
</protein>
<dbReference type="EMBL" id="JAODAN010000006">
    <property type="protein sequence ID" value="KAK1923843.1"/>
    <property type="molecule type" value="Genomic_DNA"/>
</dbReference>
<accession>A0AAD9D0C0</accession>
<name>A0AAD9D0C0_PAPLA</name>
<gene>
    <name evidence="2" type="ORF">DB88DRAFT_473461</name>
</gene>
<comment type="caution">
    <text evidence="2">The sequence shown here is derived from an EMBL/GenBank/DDBJ whole genome shotgun (WGS) entry which is preliminary data.</text>
</comment>
<keyword evidence="3" id="KW-1185">Reference proteome</keyword>
<organism evidence="2 3">
    <name type="scientific">Papiliotrema laurentii</name>
    <name type="common">Cryptococcus laurentii</name>
    <dbReference type="NCBI Taxonomy" id="5418"/>
    <lineage>
        <taxon>Eukaryota</taxon>
        <taxon>Fungi</taxon>
        <taxon>Dikarya</taxon>
        <taxon>Basidiomycota</taxon>
        <taxon>Agaricomycotina</taxon>
        <taxon>Tremellomycetes</taxon>
        <taxon>Tremellales</taxon>
        <taxon>Rhynchogastremaceae</taxon>
        <taxon>Papiliotrema</taxon>
    </lineage>
</organism>
<dbReference type="Proteomes" id="UP001182556">
    <property type="component" value="Unassembled WGS sequence"/>
</dbReference>
<feature type="compositionally biased region" description="Polar residues" evidence="1">
    <location>
        <begin position="86"/>
        <end position="99"/>
    </location>
</feature>
<feature type="region of interest" description="Disordered" evidence="1">
    <location>
        <begin position="57"/>
        <end position="113"/>
    </location>
</feature>
<proteinExistence type="predicted"/>
<reference evidence="2" key="1">
    <citation type="submission" date="2023-02" db="EMBL/GenBank/DDBJ databases">
        <title>Identification and recombinant expression of a fungal hydrolase from Papiliotrema laurentii that hydrolyzes apple cutin and clears colloidal polyester polyurethane.</title>
        <authorList>
            <consortium name="DOE Joint Genome Institute"/>
            <person name="Roman V.A."/>
            <person name="Bojanowski C."/>
            <person name="Crable B.R."/>
            <person name="Wagner D.N."/>
            <person name="Hung C.S."/>
            <person name="Nadeau L.J."/>
            <person name="Schratz L."/>
            <person name="Haridas S."/>
            <person name="Pangilinan J."/>
            <person name="Lipzen A."/>
            <person name="Na H."/>
            <person name="Yan M."/>
            <person name="Ng V."/>
            <person name="Grigoriev I.V."/>
            <person name="Spatafora J.W."/>
            <person name="Barlow D."/>
            <person name="Biffinger J."/>
            <person name="Kelley-Loughnane N."/>
            <person name="Varaljay V.A."/>
            <person name="Crookes-Goodson W.J."/>
        </authorList>
    </citation>
    <scope>NUCLEOTIDE SEQUENCE</scope>
    <source>
        <strain evidence="2">5307AH</strain>
    </source>
</reference>
<evidence type="ECO:0000313" key="2">
    <source>
        <dbReference type="EMBL" id="KAK1923843.1"/>
    </source>
</evidence>
<feature type="compositionally biased region" description="Low complexity" evidence="1">
    <location>
        <begin position="74"/>
        <end position="85"/>
    </location>
</feature>
<dbReference type="AlphaFoldDB" id="A0AAD9D0C0"/>